<dbReference type="EMBL" id="CAJNDS010000324">
    <property type="protein sequence ID" value="CAE7192290.1"/>
    <property type="molecule type" value="Genomic_DNA"/>
</dbReference>
<feature type="domain" description="DNA2/NAM7 helicase helicase" evidence="1">
    <location>
        <begin position="346"/>
        <end position="408"/>
    </location>
</feature>
<dbReference type="Pfam" id="PF13086">
    <property type="entry name" value="AAA_11"/>
    <property type="match status" value="2"/>
</dbReference>
<evidence type="ECO:0000313" key="2">
    <source>
        <dbReference type="EMBL" id="CAE7192290.1"/>
    </source>
</evidence>
<dbReference type="OrthoDB" id="6513042at2759"/>
<organism evidence="2 3">
    <name type="scientific">Symbiodinium natans</name>
    <dbReference type="NCBI Taxonomy" id="878477"/>
    <lineage>
        <taxon>Eukaryota</taxon>
        <taxon>Sar</taxon>
        <taxon>Alveolata</taxon>
        <taxon>Dinophyceae</taxon>
        <taxon>Suessiales</taxon>
        <taxon>Symbiodiniaceae</taxon>
        <taxon>Symbiodinium</taxon>
    </lineage>
</organism>
<evidence type="ECO:0000313" key="3">
    <source>
        <dbReference type="Proteomes" id="UP000604046"/>
    </source>
</evidence>
<sequence length="446" mass="49030">MPHAVLLRALMELPQGPSFSAVREALTMLVGACQWPSAIEKEWFLQAIRPVVEMFLDESSTTIAQRDLLEAKTCTFEKGTYGHELRATAEGDMEIDASDCVALSLDDEELLGDRVRRIECFVSNASPLVLWYWDKEHPVIAGALEGQLIRITKLAKRTTLNRMVSALHVLCEPPRRAKKKEGNIKERLQVQHAPSEGLKTILLPFPLTHKDRFALSKKVPDEKLLKGDEPTPTAELNFSQTRALNASTVRTVTLVQGPPGTGKTTTCVQVLRRWVMMMPAKRRKTTSILATSGSNIAVDNLVEGLVAMGINAVRLGRPEIMRPEVSRCVVENVAMRNMGVASFKDVPEKAKRKAIQEAMEEAQVICCTVVTAGSALLKDFRFPLVLVDEASQVTEPATLISICRGCQQLAPSPDLAQAELLTADRGDVSGWDASWELRALAKGTGL</sequence>
<gene>
    <name evidence="2" type="primary">upf1</name>
    <name evidence="2" type="ORF">SNAT2548_LOCUS5136</name>
</gene>
<dbReference type="PANTHER" id="PTHR43788">
    <property type="entry name" value="DNA2/NAM7 HELICASE FAMILY MEMBER"/>
    <property type="match status" value="1"/>
</dbReference>
<dbReference type="PANTHER" id="PTHR43788:SF8">
    <property type="entry name" value="DNA-BINDING PROTEIN SMUBP-2"/>
    <property type="match status" value="1"/>
</dbReference>
<dbReference type="Gene3D" id="3.40.50.300">
    <property type="entry name" value="P-loop containing nucleotide triphosphate hydrolases"/>
    <property type="match status" value="1"/>
</dbReference>
<accession>A0A812IZ65</accession>
<name>A0A812IZ65_9DINO</name>
<reference evidence="2" key="1">
    <citation type="submission" date="2021-02" db="EMBL/GenBank/DDBJ databases">
        <authorList>
            <person name="Dougan E. K."/>
            <person name="Rhodes N."/>
            <person name="Thang M."/>
            <person name="Chan C."/>
        </authorList>
    </citation>
    <scope>NUCLEOTIDE SEQUENCE</scope>
</reference>
<keyword evidence="3" id="KW-1185">Reference proteome</keyword>
<protein>
    <submittedName>
        <fullName evidence="2">Upf1 protein</fullName>
    </submittedName>
</protein>
<dbReference type="InterPro" id="IPR041677">
    <property type="entry name" value="DNA2/NAM7_AAA_11"/>
</dbReference>
<dbReference type="SUPFAM" id="SSF52540">
    <property type="entry name" value="P-loop containing nucleoside triphosphate hydrolases"/>
    <property type="match status" value="1"/>
</dbReference>
<dbReference type="AlphaFoldDB" id="A0A812IZ65"/>
<feature type="domain" description="DNA2/NAM7 helicase helicase" evidence="1">
    <location>
        <begin position="236"/>
        <end position="332"/>
    </location>
</feature>
<evidence type="ECO:0000259" key="1">
    <source>
        <dbReference type="Pfam" id="PF13086"/>
    </source>
</evidence>
<comment type="caution">
    <text evidence="2">The sequence shown here is derived from an EMBL/GenBank/DDBJ whole genome shotgun (WGS) entry which is preliminary data.</text>
</comment>
<dbReference type="InterPro" id="IPR050534">
    <property type="entry name" value="Coronavir_polyprotein_1ab"/>
</dbReference>
<dbReference type="GO" id="GO:0043139">
    <property type="term" value="F:5'-3' DNA helicase activity"/>
    <property type="evidence" value="ECO:0007669"/>
    <property type="project" value="TreeGrafter"/>
</dbReference>
<dbReference type="Proteomes" id="UP000604046">
    <property type="component" value="Unassembled WGS sequence"/>
</dbReference>
<dbReference type="InterPro" id="IPR027417">
    <property type="entry name" value="P-loop_NTPase"/>
</dbReference>
<proteinExistence type="predicted"/>